<evidence type="ECO:0000313" key="2">
    <source>
        <dbReference type="Proteomes" id="UP001497744"/>
    </source>
</evidence>
<sequence length="652" mass="70243">MYWPSGLLITKLQMRRTTAQALRMFRVDADDRVLLGVAGRPPRDVGQLQRVAAADQGACRETLHLGSVVPHLVGQKRALLRLDLGAPRLLRLVRELVQRAHVGVPGVGHVGKARVHLAAGDDVNRHALPALAVAVARNVEGAVAVGNGGGVVALLHEGRDLELLAERVGDQHLLAEALVHLHGLVAQSRRAVDLDLRVRHRRLGRSLVDRQHVDDGAVGLVNDDLVVDLGHVQVPAVLGPGGGHEHGENLVGGAQNDLVRRRGRALGGRPRLLLAVNRKQVVHDAVVVVGGGPVVVELRAGGLQVHLRLRRDVVHALVVDAQLAAPHQVDARHLAPAEVQLRELAEGDLAQQLPSRQRLDAPLVERVVARALAVAALVHHPLLAHLGVLLLSRHEHGLLLHLLLVEGLRRLLGHRLAAVGLQVLGLHQGPSVDGLELHLLVEHHGVGLAAVAAGVADALLVREVREVADADLPVHLQVGLQRELVEAAEARIHGLLVGLVWAPAGGVEIRHDLEARHLGIVSARRYSGSARAADASRTLSVARAGKGAEGRDHKQACFWPRLVRGISLNPLEWCLVARGSPRVRWHHVGSCITQPRGRGVAAWGCWSLFCGSRNYLRRLFIVWGCFAVRCFLVIRWLLPSSAVLGRVWACAP</sequence>
<dbReference type="GO" id="GO:0000502">
    <property type="term" value="C:proteasome complex"/>
    <property type="evidence" value="ECO:0007669"/>
    <property type="project" value="UniProtKB-KW"/>
</dbReference>
<proteinExistence type="predicted"/>
<dbReference type="EMBL" id="BPLF01000001">
    <property type="protein sequence ID" value="GIX62016.1"/>
    <property type="molecule type" value="Genomic_DNA"/>
</dbReference>
<dbReference type="RefSeq" id="XP_067714087.1">
    <property type="nucleotide sequence ID" value="XM_067857986.1"/>
</dbReference>
<accession>A0AAV4LQ98</accession>
<dbReference type="Proteomes" id="UP001497744">
    <property type="component" value="Unassembled WGS sequence"/>
</dbReference>
<evidence type="ECO:0000313" key="1">
    <source>
        <dbReference type="EMBL" id="GIX62016.1"/>
    </source>
</evidence>
<dbReference type="AlphaFoldDB" id="A0AAV4LQ98"/>
<protein>
    <submittedName>
        <fullName evidence="1">Proteasome ATPase</fullName>
    </submittedName>
</protein>
<comment type="caution">
    <text evidence="1">The sequence shown here is derived from an EMBL/GenBank/DDBJ whole genome shotgun (WGS) entry which is preliminary data.</text>
</comment>
<keyword evidence="1" id="KW-0647">Proteasome</keyword>
<dbReference type="GeneID" id="94193499"/>
<gene>
    <name evidence="1" type="ORF">BcabD6B2_14510</name>
</gene>
<name>A0AAV4LQ98_BABCB</name>
<reference evidence="1 2" key="1">
    <citation type="submission" date="2021-06" db="EMBL/GenBank/DDBJ databases">
        <title>Genome sequence of Babesia caballi.</title>
        <authorList>
            <person name="Yamagishi J."/>
            <person name="Kidaka T."/>
            <person name="Ochi A."/>
        </authorList>
    </citation>
    <scope>NUCLEOTIDE SEQUENCE [LARGE SCALE GENOMIC DNA]</scope>
    <source>
        <strain evidence="1">USDA-D6B2</strain>
    </source>
</reference>
<keyword evidence="2" id="KW-1185">Reference proteome</keyword>
<organism evidence="1 2">
    <name type="scientific">Babesia caballi</name>
    <dbReference type="NCBI Taxonomy" id="5871"/>
    <lineage>
        <taxon>Eukaryota</taxon>
        <taxon>Sar</taxon>
        <taxon>Alveolata</taxon>
        <taxon>Apicomplexa</taxon>
        <taxon>Aconoidasida</taxon>
        <taxon>Piroplasmida</taxon>
        <taxon>Babesiidae</taxon>
        <taxon>Babesia</taxon>
    </lineage>
</organism>